<dbReference type="NCBIfam" id="NF046062">
    <property type="entry name" value="citrull_CtlX"/>
    <property type="match status" value="1"/>
</dbReference>
<name>A0A4R6IT82_9BACT</name>
<evidence type="ECO:0008006" key="4">
    <source>
        <dbReference type="Google" id="ProtNLM"/>
    </source>
</evidence>
<reference evidence="2 3" key="1">
    <citation type="submission" date="2019-03" db="EMBL/GenBank/DDBJ databases">
        <title>Genomic Encyclopedia of Archaeal and Bacterial Type Strains, Phase II (KMG-II): from individual species to whole genera.</title>
        <authorList>
            <person name="Goeker M."/>
        </authorList>
    </citation>
    <scope>NUCLEOTIDE SEQUENCE [LARGE SCALE GENOMIC DNA]</scope>
    <source>
        <strain evidence="2 3">DSM 28323</strain>
    </source>
</reference>
<accession>A0A4R6IT82</accession>
<sequence>MQAQTTSHLLMIKPVRFSFNAETAVNNSFQQAFGGDTVAEKAALEFEKFVNVLTTAGIDVTVVPDTPDPHTPDSVFPNNWISFHSDGSIILYPMFATNRRMERKPHVIKAIHEKFTVKDTIDLSGYESQDLFLEGTGSMVLDRTNAIAYACLSPRTNKEVLNDWAEKAGYRIVSFISVDSNGSPIYHTNVMMCVADQYAVICFDSIPDPNERSLVEASLTASGKEIITISFDQMNHFAGNMLQVQNQKGQLFLVMSSQAFLSLTKDQVERLETYNPILHSDISTIETNGGGSARCMMAEIFLSKNR</sequence>
<comment type="caution">
    <text evidence="2">The sequence shown here is derived from an EMBL/GenBank/DDBJ whole genome shotgun (WGS) entry which is preliminary data.</text>
</comment>
<dbReference type="EMBL" id="SNWP01000016">
    <property type="protein sequence ID" value="TDO23512.1"/>
    <property type="molecule type" value="Genomic_DNA"/>
</dbReference>
<dbReference type="Proteomes" id="UP000295741">
    <property type="component" value="Unassembled WGS sequence"/>
</dbReference>
<dbReference type="PANTHER" id="PTHR43224">
    <property type="entry name" value="AMIDINOTRANSFERASE"/>
    <property type="match status" value="1"/>
</dbReference>
<dbReference type="Pfam" id="PF19420">
    <property type="entry name" value="DDAH_eukar"/>
    <property type="match status" value="1"/>
</dbReference>
<dbReference type="SUPFAM" id="SSF55909">
    <property type="entry name" value="Pentein"/>
    <property type="match status" value="1"/>
</dbReference>
<organism evidence="2 3">
    <name type="scientific">Sediminibacterium goheungense</name>
    <dbReference type="NCBI Taxonomy" id="1086393"/>
    <lineage>
        <taxon>Bacteria</taxon>
        <taxon>Pseudomonadati</taxon>
        <taxon>Bacteroidota</taxon>
        <taxon>Chitinophagia</taxon>
        <taxon>Chitinophagales</taxon>
        <taxon>Chitinophagaceae</taxon>
        <taxon>Sediminibacterium</taxon>
    </lineage>
</organism>
<evidence type="ECO:0000313" key="1">
    <source>
        <dbReference type="EMBL" id="TDO23512.1"/>
    </source>
</evidence>
<evidence type="ECO:0000313" key="2">
    <source>
        <dbReference type="EMBL" id="TDO25115.1"/>
    </source>
</evidence>
<protein>
    <recommendedName>
        <fullName evidence="4">Amidinotransferase</fullName>
    </recommendedName>
</protein>
<proteinExistence type="predicted"/>
<dbReference type="PANTHER" id="PTHR43224:SF1">
    <property type="entry name" value="AMIDINOTRANSFERASE"/>
    <property type="match status" value="1"/>
</dbReference>
<dbReference type="RefSeq" id="WP_246027160.1">
    <property type="nucleotide sequence ID" value="NZ_SNWP01000014.1"/>
</dbReference>
<evidence type="ECO:0000313" key="3">
    <source>
        <dbReference type="Proteomes" id="UP000295741"/>
    </source>
</evidence>
<dbReference type="PIRSF" id="PIRSF028188">
    <property type="entry name" value="Amdntrnsf_FN0238"/>
    <property type="match status" value="1"/>
</dbReference>
<gene>
    <name evidence="2" type="ORF">BC659_3131</name>
    <name evidence="1" type="ORF">BC659_3373</name>
</gene>
<keyword evidence="3" id="KW-1185">Reference proteome</keyword>
<dbReference type="Gene3D" id="3.75.10.10">
    <property type="entry name" value="L-arginine/glycine Amidinotransferase, Chain A"/>
    <property type="match status" value="1"/>
</dbReference>
<dbReference type="AlphaFoldDB" id="A0A4R6IT82"/>
<dbReference type="EMBL" id="SNWP01000014">
    <property type="protein sequence ID" value="TDO25115.1"/>
    <property type="molecule type" value="Genomic_DNA"/>
</dbReference>
<dbReference type="InterPro" id="IPR014541">
    <property type="entry name" value="Amdntrnsf_FN0238"/>
</dbReference>